<dbReference type="Proteomes" id="UP001500279">
    <property type="component" value="Unassembled WGS sequence"/>
</dbReference>
<protein>
    <submittedName>
        <fullName evidence="1">Uncharacterized protein</fullName>
    </submittedName>
</protein>
<keyword evidence="2" id="KW-1185">Reference proteome</keyword>
<name>A0ABN1JSL5_9BURK</name>
<proteinExistence type="predicted"/>
<organism evidence="1 2">
    <name type="scientific">Ideonella azotifigens</name>
    <dbReference type="NCBI Taxonomy" id="513160"/>
    <lineage>
        <taxon>Bacteria</taxon>
        <taxon>Pseudomonadati</taxon>
        <taxon>Pseudomonadota</taxon>
        <taxon>Betaproteobacteria</taxon>
        <taxon>Burkholderiales</taxon>
        <taxon>Sphaerotilaceae</taxon>
        <taxon>Ideonella</taxon>
    </lineage>
</organism>
<evidence type="ECO:0000313" key="2">
    <source>
        <dbReference type="Proteomes" id="UP001500279"/>
    </source>
</evidence>
<accession>A0ABN1JSL5</accession>
<evidence type="ECO:0000313" key="1">
    <source>
        <dbReference type="EMBL" id="GAA0745881.1"/>
    </source>
</evidence>
<sequence>MVVGQVGAAMTISTFEFYREPENGDSKGQRSDPACKDILSYINESRSSGLFLSSGLLTHGHERIKSVMWETLDKKLYRAGYMQLMSSWTGEGLELGLREFESQDWALQRTALYPNSYHLINTPRPEQWLYRLVSLKRDGWDTSSRTAERPVKNSISTLSWFPSDATSWVGDDKGNRSAEDRYMGFQTGPRQWLIRDGAHYAIYQFVVAKAKNAAEPAELHLQVTQLSMFDRLQPTYPWVCSFRADYRN</sequence>
<gene>
    <name evidence="1" type="ORF">GCM10009107_12760</name>
</gene>
<dbReference type="EMBL" id="BAAAEW010000006">
    <property type="protein sequence ID" value="GAA0745881.1"/>
    <property type="molecule type" value="Genomic_DNA"/>
</dbReference>
<comment type="caution">
    <text evidence="1">The sequence shown here is derived from an EMBL/GenBank/DDBJ whole genome shotgun (WGS) entry which is preliminary data.</text>
</comment>
<reference evidence="1 2" key="1">
    <citation type="journal article" date="2019" name="Int. J. Syst. Evol. Microbiol.">
        <title>The Global Catalogue of Microorganisms (GCM) 10K type strain sequencing project: providing services to taxonomists for standard genome sequencing and annotation.</title>
        <authorList>
            <consortium name="The Broad Institute Genomics Platform"/>
            <consortium name="The Broad Institute Genome Sequencing Center for Infectious Disease"/>
            <person name="Wu L."/>
            <person name="Ma J."/>
        </authorList>
    </citation>
    <scope>NUCLEOTIDE SEQUENCE [LARGE SCALE GENOMIC DNA]</scope>
    <source>
        <strain evidence="1 2">JCM 15503</strain>
    </source>
</reference>